<keyword evidence="4" id="KW-1185">Reference proteome</keyword>
<proteinExistence type="predicted"/>
<dbReference type="Gene3D" id="1.20.930.20">
    <property type="entry name" value="Adaptor protein Cbl, N-terminal domain"/>
    <property type="match status" value="1"/>
</dbReference>
<evidence type="ECO:0000313" key="2">
    <source>
        <dbReference type="EMBL" id="CAF1627372.1"/>
    </source>
</evidence>
<reference evidence="2" key="1">
    <citation type="submission" date="2021-02" db="EMBL/GenBank/DDBJ databases">
        <authorList>
            <person name="Nowell W R."/>
        </authorList>
    </citation>
    <scope>NUCLEOTIDE SEQUENCE</scope>
</reference>
<dbReference type="Pfam" id="PF22215">
    <property type="entry name" value="MLKL_N"/>
    <property type="match status" value="1"/>
</dbReference>
<dbReference type="OrthoDB" id="4062651at2759"/>
<feature type="domain" description="Mixed lineage kinase" evidence="1">
    <location>
        <begin position="10"/>
        <end position="135"/>
    </location>
</feature>
<dbReference type="GO" id="GO:0007166">
    <property type="term" value="P:cell surface receptor signaling pathway"/>
    <property type="evidence" value="ECO:0007669"/>
    <property type="project" value="InterPro"/>
</dbReference>
<comment type="caution">
    <text evidence="2">The sequence shown here is derived from an EMBL/GenBank/DDBJ whole genome shotgun (WGS) entry which is preliminary data.</text>
</comment>
<dbReference type="Proteomes" id="UP000663829">
    <property type="component" value="Unassembled WGS sequence"/>
</dbReference>
<dbReference type="EMBL" id="CAJOBC010110109">
    <property type="protein sequence ID" value="CAF4522671.1"/>
    <property type="molecule type" value="Genomic_DNA"/>
</dbReference>
<dbReference type="EMBL" id="CAJNOQ010042534">
    <property type="protein sequence ID" value="CAF1627372.1"/>
    <property type="molecule type" value="Genomic_DNA"/>
</dbReference>
<evidence type="ECO:0000313" key="4">
    <source>
        <dbReference type="Proteomes" id="UP000663829"/>
    </source>
</evidence>
<organism evidence="2 4">
    <name type="scientific">Didymodactylos carnosus</name>
    <dbReference type="NCBI Taxonomy" id="1234261"/>
    <lineage>
        <taxon>Eukaryota</taxon>
        <taxon>Metazoa</taxon>
        <taxon>Spiralia</taxon>
        <taxon>Gnathifera</taxon>
        <taxon>Rotifera</taxon>
        <taxon>Eurotatoria</taxon>
        <taxon>Bdelloidea</taxon>
        <taxon>Philodinida</taxon>
        <taxon>Philodinidae</taxon>
        <taxon>Didymodactylos</taxon>
    </lineage>
</organism>
<dbReference type="InterPro" id="IPR054000">
    <property type="entry name" value="MLKL_N"/>
</dbReference>
<gene>
    <name evidence="2" type="ORF">GPM918_LOCUS44129</name>
    <name evidence="3" type="ORF">SRO942_LOCUS45845</name>
</gene>
<accession>A0A816CYR8</accession>
<dbReference type="PANTHER" id="PTHR35832">
    <property type="entry name" value="OS12G0248400 PROTEIN-RELATED"/>
    <property type="match status" value="1"/>
</dbReference>
<feature type="non-terminal residue" evidence="2">
    <location>
        <position position="208"/>
    </location>
</feature>
<dbReference type="CDD" id="cd21037">
    <property type="entry name" value="MLKL_NTD"/>
    <property type="match status" value="1"/>
</dbReference>
<evidence type="ECO:0000313" key="3">
    <source>
        <dbReference type="EMBL" id="CAF4522671.1"/>
    </source>
</evidence>
<dbReference type="AlphaFoldDB" id="A0A816CYR8"/>
<sequence length="208" mass="24680">MEAYFILQGIVEVVIVIKNISYQVKANKKQCQRLVDRIYAIIAPLQTLENHELTSRPNIEKILNGLSSCIDDCYNLILKFTTDNWFKKVFKHNGYKQEFDELNRHLSQYANDLNLGLNIQQLFDRQQDEQDQETDLADINTKLDDITTLLTKQQEMQLQLPMHVDEMLNRRFKSLKYSLQQNILKTNNADYNNEEEKRKKEEQFLHIP</sequence>
<evidence type="ECO:0000259" key="1">
    <source>
        <dbReference type="Pfam" id="PF22215"/>
    </source>
</evidence>
<dbReference type="InterPro" id="IPR059179">
    <property type="entry name" value="MLKL-like_MCAfunc"/>
</dbReference>
<dbReference type="InterPro" id="IPR036537">
    <property type="entry name" value="Adaptor_Cbl_N_dom_sf"/>
</dbReference>
<name>A0A816CYR8_9BILA</name>
<protein>
    <recommendedName>
        <fullName evidence="1">Mixed lineage kinase domain-containing protein</fullName>
    </recommendedName>
</protein>
<dbReference type="Proteomes" id="UP000681722">
    <property type="component" value="Unassembled WGS sequence"/>
</dbReference>